<evidence type="ECO:0000313" key="3">
    <source>
        <dbReference type="EMBL" id="KAK1663014.1"/>
    </source>
</evidence>
<feature type="domain" description="DUF3615" evidence="1">
    <location>
        <begin position="550"/>
        <end position="660"/>
    </location>
</feature>
<dbReference type="PANTHER" id="PTHR33120">
    <property type="entry name" value="EXPRESSED PROTEIN-RELATED"/>
    <property type="match status" value="1"/>
</dbReference>
<name>A0AAD8SSL4_LOLMU</name>
<proteinExistence type="predicted"/>
<keyword evidence="4" id="KW-1185">Reference proteome</keyword>
<evidence type="ECO:0000259" key="1">
    <source>
        <dbReference type="Pfam" id="PF12274"/>
    </source>
</evidence>
<evidence type="ECO:0000313" key="4">
    <source>
        <dbReference type="Proteomes" id="UP001231189"/>
    </source>
</evidence>
<evidence type="ECO:0000259" key="2">
    <source>
        <dbReference type="Pfam" id="PF20235"/>
    </source>
</evidence>
<dbReference type="PANTHER" id="PTHR33120:SF59">
    <property type="entry name" value="EXPRESSED PROTEIN"/>
    <property type="match status" value="1"/>
</dbReference>
<gene>
    <name evidence="3" type="ORF">QYE76_051173</name>
</gene>
<dbReference type="AlphaFoldDB" id="A0AAD8SSL4"/>
<comment type="caution">
    <text evidence="3">The sequence shown here is derived from an EMBL/GenBank/DDBJ whole genome shotgun (WGS) entry which is preliminary data.</text>
</comment>
<sequence length="737" mass="83408">MYGKRIRTFGNDDVPGVTEAEAMERDICTLLDQIHGFYKAALNRLPVKRVPSLAPRLLEAGMCLGFLDPVSNIVINTISYSPSATLPSTEEDVLTRKLILSKIITDTDDHRVFELPLCPHTAESMTVARRSLEGMVSFLIFHYRYLPEAEALRYLRLAGADLLVAVRLIDQDRNKSVPSVSGAGLLHGKPTFDVTSPAAKIALHCAATSTRHPEPAILVSSSMSVASRLVEVSKFLQDYDRLSAENVRFLHQLVRQAPQNIGTMCLWRPLHLAGVRLANGKRKRRLKEKRMKEKRKRRKEVERTFGYTEALKLLLLDKIHGLYLQAISRLSGDGLCNRLRRSILKSGYCYGPIDPVSNIILNTVWYDSTFSTHHEFELGFEVDMICTNALMRIEGCSLYGLLAFIRAYFRSLTEHDATRYLLISNADIWSAIKMSEVDGHAMCYDHDGYKEAALASWHPDPDALVKFFSSSLIMEPIESCVPTHAPTNCAIERLTMLISPKSSSTKSEELVQQHDDVSPSSEILSENQKRFIREIQKKFKADQGFFVRKVNAVLFRYSQETGVQYELQVICGVNPVVVEGASVALFKKKGKFEYSHINFWATPKGSNFAAPGPVLFFAQCSNGDKDEDERPSMCVPVSTSWISDVRCFNCERKGIKIVHPYDESYQGRYDDFMEMAQGNHGFCNEDVIGSSDFYDDVKCTLKEDWIFYDPNMHSKISLENPIVNWARANKRLKNRIF</sequence>
<reference evidence="3" key="1">
    <citation type="submission" date="2023-07" db="EMBL/GenBank/DDBJ databases">
        <title>A chromosome-level genome assembly of Lolium multiflorum.</title>
        <authorList>
            <person name="Chen Y."/>
            <person name="Copetti D."/>
            <person name="Kolliker R."/>
            <person name="Studer B."/>
        </authorList>
    </citation>
    <scope>NUCLEOTIDE SEQUENCE</scope>
    <source>
        <strain evidence="3">02402/16</strain>
        <tissue evidence="3">Leaf</tissue>
    </source>
</reference>
<dbReference type="Pfam" id="PF12274">
    <property type="entry name" value="DUF3615"/>
    <property type="match status" value="1"/>
</dbReference>
<dbReference type="InterPro" id="IPR022059">
    <property type="entry name" value="DUF3615"/>
</dbReference>
<dbReference type="InterPro" id="IPR046527">
    <property type="entry name" value="PIR2-like_helical"/>
</dbReference>
<dbReference type="EMBL" id="JAUUTY010000003">
    <property type="protein sequence ID" value="KAK1663014.1"/>
    <property type="molecule type" value="Genomic_DNA"/>
</dbReference>
<dbReference type="Pfam" id="PF20235">
    <property type="entry name" value="PIR2-like_helical"/>
    <property type="match status" value="2"/>
</dbReference>
<protein>
    <submittedName>
        <fullName evidence="3">Uncharacterized protein</fullName>
    </submittedName>
</protein>
<organism evidence="3 4">
    <name type="scientific">Lolium multiflorum</name>
    <name type="common">Italian ryegrass</name>
    <name type="synonym">Lolium perenne subsp. multiflorum</name>
    <dbReference type="NCBI Taxonomy" id="4521"/>
    <lineage>
        <taxon>Eukaryota</taxon>
        <taxon>Viridiplantae</taxon>
        <taxon>Streptophyta</taxon>
        <taxon>Embryophyta</taxon>
        <taxon>Tracheophyta</taxon>
        <taxon>Spermatophyta</taxon>
        <taxon>Magnoliopsida</taxon>
        <taxon>Liliopsida</taxon>
        <taxon>Poales</taxon>
        <taxon>Poaceae</taxon>
        <taxon>BOP clade</taxon>
        <taxon>Pooideae</taxon>
        <taxon>Poodae</taxon>
        <taxon>Poeae</taxon>
        <taxon>Poeae Chloroplast Group 2 (Poeae type)</taxon>
        <taxon>Loliodinae</taxon>
        <taxon>Loliinae</taxon>
        <taxon>Lolium</taxon>
    </lineage>
</organism>
<accession>A0AAD8SSL4</accession>
<feature type="domain" description="PIR2-like helical" evidence="2">
    <location>
        <begin position="317"/>
        <end position="435"/>
    </location>
</feature>
<feature type="domain" description="PIR2-like helical" evidence="2">
    <location>
        <begin position="32"/>
        <end position="169"/>
    </location>
</feature>
<dbReference type="Proteomes" id="UP001231189">
    <property type="component" value="Unassembled WGS sequence"/>
</dbReference>